<name>A0ABQ8Q7L5_9AGAR</name>
<comment type="caution">
    <text evidence="1">The sequence shown here is derived from an EMBL/GenBank/DDBJ whole genome shotgun (WGS) entry which is preliminary data.</text>
</comment>
<sequence>MSIITTQNAPPAAAKKFSRMKFHNTRYGAFPILHCDALQWANQIRASQGKPPLTASPQDSPRIFMTLTDPIEEAGGVKCIGYGPVKPGEPYPRYLIIVSEEKGEWVRIDGEMEPGSSLDGGTNEEIMGAELLNAEGIPHEPFMTCFSNSH</sequence>
<evidence type="ECO:0000313" key="2">
    <source>
        <dbReference type="Proteomes" id="UP001163828"/>
    </source>
</evidence>
<dbReference type="Proteomes" id="UP001163828">
    <property type="component" value="Unassembled WGS sequence"/>
</dbReference>
<proteinExistence type="predicted"/>
<keyword evidence="2" id="KW-1185">Reference proteome</keyword>
<reference evidence="1" key="1">
    <citation type="submission" date="2022-08" db="EMBL/GenBank/DDBJ databases">
        <authorList>
            <consortium name="DOE Joint Genome Institute"/>
            <person name="Min B."/>
            <person name="Riley R."/>
            <person name="Sierra-Patev S."/>
            <person name="Naranjo-Ortiz M."/>
            <person name="Looney B."/>
            <person name="Konkel Z."/>
            <person name="Slot J.C."/>
            <person name="Sakamoto Y."/>
            <person name="Steenwyk J.L."/>
            <person name="Rokas A."/>
            <person name="Carro J."/>
            <person name="Camarero S."/>
            <person name="Ferreira P."/>
            <person name="Molpeceres G."/>
            <person name="Ruiz-Duenas F.J."/>
            <person name="Serrano A."/>
            <person name="Henrissat B."/>
            <person name="Drula E."/>
            <person name="Hughes K.W."/>
            <person name="Mata J.L."/>
            <person name="Ishikawa N.K."/>
            <person name="Vargas-Isla R."/>
            <person name="Ushijima S."/>
            <person name="Smith C.A."/>
            <person name="Ahrendt S."/>
            <person name="Andreopoulos W."/>
            <person name="He G."/>
            <person name="Labutti K."/>
            <person name="Lipzen A."/>
            <person name="Ng V."/>
            <person name="Sandor L."/>
            <person name="Barry K."/>
            <person name="Martinez A.T."/>
            <person name="Xiao Y."/>
            <person name="Gibbons J.G."/>
            <person name="Terashima K."/>
            <person name="Hibbett D.S."/>
            <person name="Grigoriev I.V."/>
        </authorList>
    </citation>
    <scope>NUCLEOTIDE SEQUENCE</scope>
    <source>
        <strain evidence="1">TFB10827</strain>
    </source>
</reference>
<organism evidence="1 2">
    <name type="scientific">Lentinula boryana</name>
    <dbReference type="NCBI Taxonomy" id="40481"/>
    <lineage>
        <taxon>Eukaryota</taxon>
        <taxon>Fungi</taxon>
        <taxon>Dikarya</taxon>
        <taxon>Basidiomycota</taxon>
        <taxon>Agaricomycotina</taxon>
        <taxon>Agaricomycetes</taxon>
        <taxon>Agaricomycetidae</taxon>
        <taxon>Agaricales</taxon>
        <taxon>Marasmiineae</taxon>
        <taxon>Omphalotaceae</taxon>
        <taxon>Lentinula</taxon>
    </lineage>
</organism>
<evidence type="ECO:0000313" key="1">
    <source>
        <dbReference type="EMBL" id="KAJ3994484.1"/>
    </source>
</evidence>
<dbReference type="EMBL" id="MU790700">
    <property type="protein sequence ID" value="KAJ3994484.1"/>
    <property type="molecule type" value="Genomic_DNA"/>
</dbReference>
<protein>
    <submittedName>
        <fullName evidence="1">Uncharacterized protein</fullName>
    </submittedName>
</protein>
<gene>
    <name evidence="1" type="ORF">F5050DRAFT_1773820</name>
</gene>
<accession>A0ABQ8Q7L5</accession>